<dbReference type="PANTHER" id="PTHR11817">
    <property type="entry name" value="PYRUVATE KINASE"/>
    <property type="match status" value="1"/>
</dbReference>
<dbReference type="NCBIfam" id="TIGR01064">
    <property type="entry name" value="pyruv_kin"/>
    <property type="match status" value="1"/>
</dbReference>
<dbReference type="InterPro" id="IPR040442">
    <property type="entry name" value="Pyrv_kinase-like_dom_sf"/>
</dbReference>
<sequence length="477" mass="51675">MPDNTNVKRTKIVATLGPATNSEEMIQALAEHGVDVFRINFSHGTDEERLATIAAVKKVRGQLNLPLAILQDLQGPKIRLGTFSQGPCEIMTGGVFRLTTQVVDGNAEQASVDYPPVTTEVRPGELIFINDGLIRLKAREIQGDTIVTDVLKGGILSDHKGVNFPQSDLHVPSITEKDRHDLVTGLRAGVDYVALSFVRTSDDVRDLRTLMETHGAHVPIIVKVEKWQAVQNIESILAVANGIMVARGDLGVEMPIEEVPIIQKKLIALCNRMGKPVITATQMLNSMVENPSPMRAEVTDVANAIFDGTDAVMLSNETAVGKFPVETVEMMGRIIEATERSKMYWTTVEAHDAVSASDTPDAIAHAAVRTAQTVGAKLIVCATESGRTAILMSRCRPRTPILALTPSDLVQRRLALYFGIIPMVAEQFESVDHILRTAVAMAHTSHLARRGDKIIITAGSHAGVAGSTNLIKVEDLD</sequence>
<dbReference type="SUPFAM" id="SSF52935">
    <property type="entry name" value="PK C-terminal domain-like"/>
    <property type="match status" value="1"/>
</dbReference>
<evidence type="ECO:0000256" key="8">
    <source>
        <dbReference type="ARBA" id="ARBA00022723"/>
    </source>
</evidence>
<gene>
    <name evidence="19" type="primary">pyk</name>
    <name evidence="19" type="ORF">SMC5_01960</name>
</gene>
<evidence type="ECO:0000256" key="10">
    <source>
        <dbReference type="ARBA" id="ARBA00022777"/>
    </source>
</evidence>
<keyword evidence="9" id="KW-0547">Nucleotide-binding</keyword>
<evidence type="ECO:0000256" key="15">
    <source>
        <dbReference type="NCBIfam" id="TIGR01064"/>
    </source>
</evidence>
<dbReference type="FunFam" id="2.40.33.10:FF:000001">
    <property type="entry name" value="Pyruvate kinase"/>
    <property type="match status" value="1"/>
</dbReference>
<keyword evidence="11" id="KW-0067">ATP-binding</keyword>
<keyword evidence="13 16" id="KW-0324">Glycolysis</keyword>
<dbReference type="GO" id="GO:0030955">
    <property type="term" value="F:potassium ion binding"/>
    <property type="evidence" value="ECO:0007669"/>
    <property type="project" value="UniProtKB-UniRule"/>
</dbReference>
<dbReference type="OrthoDB" id="9812123at2"/>
<keyword evidence="8" id="KW-0479">Metal-binding</keyword>
<dbReference type="PRINTS" id="PR01050">
    <property type="entry name" value="PYRUVTKNASE"/>
</dbReference>
<reference evidence="19 20" key="1">
    <citation type="submission" date="2018-09" db="EMBL/GenBank/DDBJ databases">
        <title>Discovery and Ecogenomic Context for Candidatus Cryosericales, a Global Caldiserica Order Active in Thawing Permafrost.</title>
        <authorList>
            <person name="Martinez M.A."/>
            <person name="Woodcroft B.J."/>
            <person name="Ignacio Espinoza J.C."/>
            <person name="Zayed A."/>
            <person name="Singleton C.M."/>
            <person name="Boyd J."/>
            <person name="Li Y.-F."/>
            <person name="Purvine S."/>
            <person name="Maughan H."/>
            <person name="Hodgkins S.B."/>
            <person name="Anderson D."/>
            <person name="Sederholm M."/>
            <person name="Temperton B."/>
            <person name="Saleska S.R."/>
            <person name="Tyson G.W."/>
            <person name="Rich V.I."/>
        </authorList>
    </citation>
    <scope>NUCLEOTIDE SEQUENCE [LARGE SCALE GENOMIC DNA]</scope>
    <source>
        <strain evidence="19 20">SMC5</strain>
    </source>
</reference>
<name>A0A398DI01_9BACT</name>
<dbReference type="SUPFAM" id="SSF51621">
    <property type="entry name" value="Phosphoenolpyruvate/pyruvate domain"/>
    <property type="match status" value="1"/>
</dbReference>
<comment type="cofactor">
    <cofactor evidence="1">
        <name>Mg(2+)</name>
        <dbReference type="ChEBI" id="CHEBI:18420"/>
    </cofactor>
</comment>
<keyword evidence="12 16" id="KW-0460">Magnesium</keyword>
<feature type="domain" description="Pyruvate kinase C-terminal" evidence="18">
    <location>
        <begin position="361"/>
        <end position="473"/>
    </location>
</feature>
<evidence type="ECO:0000256" key="12">
    <source>
        <dbReference type="ARBA" id="ARBA00022842"/>
    </source>
</evidence>
<dbReference type="Gene3D" id="3.40.1380.20">
    <property type="entry name" value="Pyruvate kinase, C-terminal domain"/>
    <property type="match status" value="1"/>
</dbReference>
<dbReference type="InterPro" id="IPR015793">
    <property type="entry name" value="Pyrv_Knase_brl"/>
</dbReference>
<dbReference type="Proteomes" id="UP000266489">
    <property type="component" value="Unassembled WGS sequence"/>
</dbReference>
<evidence type="ECO:0000313" key="19">
    <source>
        <dbReference type="EMBL" id="RIE14430.1"/>
    </source>
</evidence>
<proteinExistence type="inferred from homology"/>
<accession>A0A398DI01</accession>
<evidence type="ECO:0000256" key="5">
    <source>
        <dbReference type="ARBA" id="ARBA00012142"/>
    </source>
</evidence>
<evidence type="ECO:0000256" key="7">
    <source>
        <dbReference type="ARBA" id="ARBA00022679"/>
    </source>
</evidence>
<comment type="catalytic activity">
    <reaction evidence="16">
        <text>pyruvate + ATP = phosphoenolpyruvate + ADP + H(+)</text>
        <dbReference type="Rhea" id="RHEA:18157"/>
        <dbReference type="ChEBI" id="CHEBI:15361"/>
        <dbReference type="ChEBI" id="CHEBI:15378"/>
        <dbReference type="ChEBI" id="CHEBI:30616"/>
        <dbReference type="ChEBI" id="CHEBI:58702"/>
        <dbReference type="ChEBI" id="CHEBI:456216"/>
        <dbReference type="EC" id="2.7.1.40"/>
    </reaction>
</comment>
<evidence type="ECO:0000256" key="16">
    <source>
        <dbReference type="RuleBase" id="RU000504"/>
    </source>
</evidence>
<evidence type="ECO:0000256" key="1">
    <source>
        <dbReference type="ARBA" id="ARBA00001946"/>
    </source>
</evidence>
<dbReference type="GO" id="GO:0005524">
    <property type="term" value="F:ATP binding"/>
    <property type="evidence" value="ECO:0007669"/>
    <property type="project" value="UniProtKB-KW"/>
</dbReference>
<comment type="similarity">
    <text evidence="4 16">Belongs to the pyruvate kinase family.</text>
</comment>
<dbReference type="FunFam" id="3.20.20.60:FF:000025">
    <property type="entry name" value="Pyruvate kinase"/>
    <property type="match status" value="1"/>
</dbReference>
<dbReference type="InterPro" id="IPR015795">
    <property type="entry name" value="Pyrv_Knase_C"/>
</dbReference>
<dbReference type="InterPro" id="IPR015813">
    <property type="entry name" value="Pyrv/PenolPyrv_kinase-like_dom"/>
</dbReference>
<keyword evidence="14 19" id="KW-0670">Pyruvate</keyword>
<dbReference type="NCBIfam" id="NF004978">
    <property type="entry name" value="PRK06354.1"/>
    <property type="match status" value="1"/>
</dbReference>
<keyword evidence="10 16" id="KW-0418">Kinase</keyword>
<dbReference type="InterPro" id="IPR001697">
    <property type="entry name" value="Pyr_Knase"/>
</dbReference>
<dbReference type="NCBIfam" id="NF004491">
    <property type="entry name" value="PRK05826.1"/>
    <property type="match status" value="1"/>
</dbReference>
<dbReference type="Pfam" id="PF02887">
    <property type="entry name" value="PK_C"/>
    <property type="match status" value="1"/>
</dbReference>
<evidence type="ECO:0000256" key="4">
    <source>
        <dbReference type="ARBA" id="ARBA00008663"/>
    </source>
</evidence>
<evidence type="ECO:0000256" key="3">
    <source>
        <dbReference type="ARBA" id="ARBA00004997"/>
    </source>
</evidence>
<dbReference type="InterPro" id="IPR011037">
    <property type="entry name" value="Pyrv_Knase-like_insert_dom_sf"/>
</dbReference>
<comment type="caution">
    <text evidence="19">The sequence shown here is derived from an EMBL/GenBank/DDBJ whole genome shotgun (WGS) entry which is preliminary data.</text>
</comment>
<dbReference type="Gene3D" id="2.40.33.10">
    <property type="entry name" value="PK beta-barrel domain-like"/>
    <property type="match status" value="1"/>
</dbReference>
<protein>
    <recommendedName>
        <fullName evidence="6 15">Pyruvate kinase</fullName>
        <ecNumber evidence="5 15">2.7.1.40</ecNumber>
    </recommendedName>
</protein>
<dbReference type="SUPFAM" id="SSF50800">
    <property type="entry name" value="PK beta-barrel domain-like"/>
    <property type="match status" value="1"/>
</dbReference>
<comment type="pathway">
    <text evidence="3 16">Carbohydrate degradation; glycolysis; pyruvate from D-glyceraldehyde 3-phosphate: step 5/5.</text>
</comment>
<dbReference type="GO" id="GO:0004743">
    <property type="term" value="F:pyruvate kinase activity"/>
    <property type="evidence" value="ECO:0007669"/>
    <property type="project" value="UniProtKB-UniRule"/>
</dbReference>
<dbReference type="Pfam" id="PF00224">
    <property type="entry name" value="PK"/>
    <property type="match status" value="1"/>
</dbReference>
<dbReference type="EC" id="2.7.1.40" evidence="5 15"/>
<dbReference type="GO" id="GO:0000287">
    <property type="term" value="F:magnesium ion binding"/>
    <property type="evidence" value="ECO:0007669"/>
    <property type="project" value="UniProtKB-UniRule"/>
</dbReference>
<dbReference type="AlphaFoldDB" id="A0A398DI01"/>
<evidence type="ECO:0000256" key="11">
    <source>
        <dbReference type="ARBA" id="ARBA00022840"/>
    </source>
</evidence>
<dbReference type="Gene3D" id="3.20.20.60">
    <property type="entry name" value="Phosphoenolpyruvate-binding domains"/>
    <property type="match status" value="1"/>
</dbReference>
<dbReference type="InterPro" id="IPR018209">
    <property type="entry name" value="Pyrv_Knase_AS"/>
</dbReference>
<dbReference type="InterPro" id="IPR036918">
    <property type="entry name" value="Pyrv_Knase_C_sf"/>
</dbReference>
<dbReference type="UniPathway" id="UPA00109">
    <property type="reaction ID" value="UER00188"/>
</dbReference>
<evidence type="ECO:0000259" key="17">
    <source>
        <dbReference type="Pfam" id="PF00224"/>
    </source>
</evidence>
<evidence type="ECO:0000256" key="6">
    <source>
        <dbReference type="ARBA" id="ARBA00018587"/>
    </source>
</evidence>
<evidence type="ECO:0000256" key="2">
    <source>
        <dbReference type="ARBA" id="ARBA00001958"/>
    </source>
</evidence>
<evidence type="ECO:0000313" key="20">
    <source>
        <dbReference type="Proteomes" id="UP000266489"/>
    </source>
</evidence>
<feature type="domain" description="Pyruvate kinase barrel" evidence="17">
    <location>
        <begin position="8"/>
        <end position="328"/>
    </location>
</feature>
<keyword evidence="7 16" id="KW-0808">Transferase</keyword>
<dbReference type="InterPro" id="IPR015806">
    <property type="entry name" value="Pyrv_Knase_insert_dom_sf"/>
</dbReference>
<evidence type="ECO:0000256" key="14">
    <source>
        <dbReference type="ARBA" id="ARBA00023317"/>
    </source>
</evidence>
<evidence type="ECO:0000259" key="18">
    <source>
        <dbReference type="Pfam" id="PF02887"/>
    </source>
</evidence>
<organism evidence="19 20">
    <name type="scientific">Candidatus Cryosericum odellii</name>
    <dbReference type="NCBI Taxonomy" id="2290917"/>
    <lineage>
        <taxon>Bacteria</taxon>
        <taxon>Pseudomonadati</taxon>
        <taxon>Caldisericota/Cryosericota group</taxon>
        <taxon>Candidatus Cryosericota</taxon>
        <taxon>Candidatus Cryosericia</taxon>
        <taxon>Candidatus Cryosericales</taxon>
        <taxon>Candidatus Cryosericaceae</taxon>
        <taxon>Candidatus Cryosericum</taxon>
    </lineage>
</organism>
<evidence type="ECO:0000256" key="9">
    <source>
        <dbReference type="ARBA" id="ARBA00022741"/>
    </source>
</evidence>
<evidence type="ECO:0000256" key="13">
    <source>
        <dbReference type="ARBA" id="ARBA00023152"/>
    </source>
</evidence>
<dbReference type="RefSeq" id="WP_119119375.1">
    <property type="nucleotide sequence ID" value="NZ_QXIU01000051.1"/>
</dbReference>
<dbReference type="PROSITE" id="PS00110">
    <property type="entry name" value="PYRUVATE_KINASE"/>
    <property type="match status" value="1"/>
</dbReference>
<dbReference type="EMBL" id="QXIU01000051">
    <property type="protein sequence ID" value="RIE14430.1"/>
    <property type="molecule type" value="Genomic_DNA"/>
</dbReference>
<comment type="cofactor">
    <cofactor evidence="2">
        <name>K(+)</name>
        <dbReference type="ChEBI" id="CHEBI:29103"/>
    </cofactor>
</comment>
<dbReference type="GO" id="GO:0016301">
    <property type="term" value="F:kinase activity"/>
    <property type="evidence" value="ECO:0007669"/>
    <property type="project" value="UniProtKB-KW"/>
</dbReference>